<dbReference type="InterPro" id="IPR036388">
    <property type="entry name" value="WH-like_DNA-bd_sf"/>
</dbReference>
<reference evidence="2 3" key="1">
    <citation type="journal article" date="2010" name="Science">
        <title>Genomic comparison of the ants Camponotus floridanus and Harpegnathos saltator.</title>
        <authorList>
            <person name="Bonasio R."/>
            <person name="Zhang G."/>
            <person name="Ye C."/>
            <person name="Mutti N.S."/>
            <person name="Fang X."/>
            <person name="Qin N."/>
            <person name="Donahue G."/>
            <person name="Yang P."/>
            <person name="Li Q."/>
            <person name="Li C."/>
            <person name="Zhang P."/>
            <person name="Huang Z."/>
            <person name="Berger S.L."/>
            <person name="Reinberg D."/>
            <person name="Wang J."/>
            <person name="Liebig J."/>
        </authorList>
    </citation>
    <scope>NUCLEOTIDE SEQUENCE [LARGE SCALE GENOMIC DNA]</scope>
    <source>
        <strain evidence="2 3">R22 G/1</strain>
    </source>
</reference>
<sequence>KRWKFEPKKYHFREVLIFCLHLKKTAAEAHRMLVEAYGESAPTDKSCREWFRRFKSDDFSVDDKPRPGQPKKFEDEESRALIDEDPCQSQHELAQLLNVDRSINIFWAFDSHGKDFDKDGRWVSYELKERDIERR</sequence>
<dbReference type="GO" id="GO:0035861">
    <property type="term" value="C:site of double-strand break"/>
    <property type="evidence" value="ECO:0007669"/>
    <property type="project" value="TreeGrafter"/>
</dbReference>
<dbReference type="GO" id="GO:0044774">
    <property type="term" value="P:mitotic DNA integrity checkpoint signaling"/>
    <property type="evidence" value="ECO:0007669"/>
    <property type="project" value="TreeGrafter"/>
</dbReference>
<keyword evidence="2" id="KW-0489">Methyltransferase</keyword>
<gene>
    <name evidence="2" type="ORF">EAI_06419</name>
</gene>
<dbReference type="GO" id="GO:0042800">
    <property type="term" value="F:histone H3K4 methyltransferase activity"/>
    <property type="evidence" value="ECO:0007669"/>
    <property type="project" value="TreeGrafter"/>
</dbReference>
<evidence type="ECO:0000313" key="2">
    <source>
        <dbReference type="EMBL" id="EFN78031.1"/>
    </source>
</evidence>
<evidence type="ECO:0000313" key="3">
    <source>
        <dbReference type="Proteomes" id="UP000008237"/>
    </source>
</evidence>
<name>E2C1Z4_HARSA</name>
<dbReference type="GO" id="GO:0000793">
    <property type="term" value="C:condensed chromosome"/>
    <property type="evidence" value="ECO:0007669"/>
    <property type="project" value="TreeGrafter"/>
</dbReference>
<dbReference type="GO" id="GO:0000014">
    <property type="term" value="F:single-stranded DNA endodeoxyribonuclease activity"/>
    <property type="evidence" value="ECO:0007669"/>
    <property type="project" value="TreeGrafter"/>
</dbReference>
<dbReference type="GO" id="GO:0044547">
    <property type="term" value="F:DNA topoisomerase binding"/>
    <property type="evidence" value="ECO:0007669"/>
    <property type="project" value="TreeGrafter"/>
</dbReference>
<dbReference type="GO" id="GO:0003697">
    <property type="term" value="F:single-stranded DNA binding"/>
    <property type="evidence" value="ECO:0007669"/>
    <property type="project" value="TreeGrafter"/>
</dbReference>
<feature type="non-terminal residue" evidence="2">
    <location>
        <position position="1"/>
    </location>
</feature>
<keyword evidence="2" id="KW-0808">Transferase</keyword>
<proteinExistence type="predicted"/>
<dbReference type="InParanoid" id="E2C1Z4"/>
<organism evidence="3">
    <name type="scientific">Harpegnathos saltator</name>
    <name type="common">Jerdon's jumping ant</name>
    <dbReference type="NCBI Taxonomy" id="610380"/>
    <lineage>
        <taxon>Eukaryota</taxon>
        <taxon>Metazoa</taxon>
        <taxon>Ecdysozoa</taxon>
        <taxon>Arthropoda</taxon>
        <taxon>Hexapoda</taxon>
        <taxon>Insecta</taxon>
        <taxon>Pterygota</taxon>
        <taxon>Neoptera</taxon>
        <taxon>Endopterygota</taxon>
        <taxon>Hymenoptera</taxon>
        <taxon>Apocrita</taxon>
        <taxon>Aculeata</taxon>
        <taxon>Formicoidea</taxon>
        <taxon>Formicidae</taxon>
        <taxon>Ponerinae</taxon>
        <taxon>Ponerini</taxon>
        <taxon>Harpegnathos</taxon>
    </lineage>
</organism>
<dbReference type="GO" id="GO:0032259">
    <property type="term" value="P:methylation"/>
    <property type="evidence" value="ECO:0007669"/>
    <property type="project" value="UniProtKB-KW"/>
</dbReference>
<dbReference type="GO" id="GO:0003690">
    <property type="term" value="F:double-stranded DNA binding"/>
    <property type="evidence" value="ECO:0007669"/>
    <property type="project" value="TreeGrafter"/>
</dbReference>
<dbReference type="Gene3D" id="1.10.10.10">
    <property type="entry name" value="Winged helix-like DNA-binding domain superfamily/Winged helix DNA-binding domain"/>
    <property type="match status" value="1"/>
</dbReference>
<dbReference type="Gene3D" id="1.10.10.1450">
    <property type="match status" value="1"/>
</dbReference>
<dbReference type="GO" id="GO:0005634">
    <property type="term" value="C:nucleus"/>
    <property type="evidence" value="ECO:0007669"/>
    <property type="project" value="TreeGrafter"/>
</dbReference>
<evidence type="ECO:0000259" key="1">
    <source>
        <dbReference type="Pfam" id="PF17906"/>
    </source>
</evidence>
<keyword evidence="3" id="KW-1185">Reference proteome</keyword>
<dbReference type="InterPro" id="IPR052709">
    <property type="entry name" value="Transposase-MT_Hybrid"/>
</dbReference>
<dbReference type="Proteomes" id="UP000008237">
    <property type="component" value="Unassembled WGS sequence"/>
</dbReference>
<dbReference type="GO" id="GO:0046975">
    <property type="term" value="F:histone H3K36 methyltransferase activity"/>
    <property type="evidence" value="ECO:0007669"/>
    <property type="project" value="TreeGrafter"/>
</dbReference>
<feature type="domain" description="Mos1 transposase HTH" evidence="1">
    <location>
        <begin position="9"/>
        <end position="58"/>
    </location>
</feature>
<dbReference type="PANTHER" id="PTHR46060:SF2">
    <property type="entry name" value="HISTONE-LYSINE N-METHYLTRANSFERASE SETMAR"/>
    <property type="match status" value="1"/>
</dbReference>
<dbReference type="GO" id="GO:0031297">
    <property type="term" value="P:replication fork processing"/>
    <property type="evidence" value="ECO:0007669"/>
    <property type="project" value="TreeGrafter"/>
</dbReference>
<feature type="non-terminal residue" evidence="2">
    <location>
        <position position="135"/>
    </location>
</feature>
<dbReference type="OrthoDB" id="10032537at2759"/>
<accession>E2C1Z4</accession>
<dbReference type="InterPro" id="IPR041426">
    <property type="entry name" value="Mos1_HTH"/>
</dbReference>
<dbReference type="GO" id="GO:0015074">
    <property type="term" value="P:DNA integration"/>
    <property type="evidence" value="ECO:0007669"/>
    <property type="project" value="TreeGrafter"/>
</dbReference>
<protein>
    <submittedName>
        <fullName evidence="2">Histone-lysine N-methyltransferase SETMAR</fullName>
    </submittedName>
</protein>
<dbReference type="PANTHER" id="PTHR46060">
    <property type="entry name" value="MARINER MOS1 TRANSPOSASE-LIKE PROTEIN"/>
    <property type="match status" value="1"/>
</dbReference>
<dbReference type="Pfam" id="PF17906">
    <property type="entry name" value="HTH_48"/>
    <property type="match status" value="1"/>
</dbReference>
<dbReference type="EMBL" id="GL452030">
    <property type="protein sequence ID" value="EFN78031.1"/>
    <property type="molecule type" value="Genomic_DNA"/>
</dbReference>
<dbReference type="GO" id="GO:0006303">
    <property type="term" value="P:double-strand break repair via nonhomologous end joining"/>
    <property type="evidence" value="ECO:0007669"/>
    <property type="project" value="TreeGrafter"/>
</dbReference>
<dbReference type="GO" id="GO:0000729">
    <property type="term" value="P:DNA double-strand break processing"/>
    <property type="evidence" value="ECO:0007669"/>
    <property type="project" value="TreeGrafter"/>
</dbReference>
<dbReference type="AlphaFoldDB" id="E2C1Z4"/>